<comment type="caution">
    <text evidence="1">The sequence shown here is derived from an EMBL/GenBank/DDBJ whole genome shotgun (WGS) entry which is preliminary data.</text>
</comment>
<evidence type="ECO:0000313" key="2">
    <source>
        <dbReference type="Proteomes" id="UP001176961"/>
    </source>
</evidence>
<dbReference type="Proteomes" id="UP001176961">
    <property type="component" value="Unassembled WGS sequence"/>
</dbReference>
<dbReference type="EMBL" id="CATQJL010000316">
    <property type="protein sequence ID" value="CAJ0607041.1"/>
    <property type="molecule type" value="Genomic_DNA"/>
</dbReference>
<evidence type="ECO:0000313" key="1">
    <source>
        <dbReference type="EMBL" id="CAJ0607041.1"/>
    </source>
</evidence>
<reference evidence="1" key="1">
    <citation type="submission" date="2023-07" db="EMBL/GenBank/DDBJ databases">
        <authorList>
            <consortium name="CYATHOMIX"/>
        </authorList>
    </citation>
    <scope>NUCLEOTIDE SEQUENCE</scope>
    <source>
        <strain evidence="1">N/A</strain>
    </source>
</reference>
<gene>
    <name evidence="1" type="ORF">CYNAS_LOCUS19024</name>
</gene>
<protein>
    <submittedName>
        <fullName evidence="1">Uncharacterized protein</fullName>
    </submittedName>
</protein>
<sequence length="87" mass="10342">MVIEWGTMMCLAACNEYGLLQVASKFRLLTLSLNSSFFWHYSFVFWWSFSPFFHGLWENSLFKLFICDKTLCYCIHYHSIYVALASE</sequence>
<name>A0AA36MCE8_CYLNA</name>
<keyword evidence="2" id="KW-1185">Reference proteome</keyword>
<dbReference type="AlphaFoldDB" id="A0AA36MCE8"/>
<organism evidence="1 2">
    <name type="scientific">Cylicocyclus nassatus</name>
    <name type="common">Nematode worm</name>
    <dbReference type="NCBI Taxonomy" id="53992"/>
    <lineage>
        <taxon>Eukaryota</taxon>
        <taxon>Metazoa</taxon>
        <taxon>Ecdysozoa</taxon>
        <taxon>Nematoda</taxon>
        <taxon>Chromadorea</taxon>
        <taxon>Rhabditida</taxon>
        <taxon>Rhabditina</taxon>
        <taxon>Rhabditomorpha</taxon>
        <taxon>Strongyloidea</taxon>
        <taxon>Strongylidae</taxon>
        <taxon>Cylicocyclus</taxon>
    </lineage>
</organism>
<proteinExistence type="predicted"/>
<accession>A0AA36MCE8</accession>